<comment type="caution">
    <text evidence="1">The sequence shown here is derived from an EMBL/GenBank/DDBJ whole genome shotgun (WGS) entry which is preliminary data.</text>
</comment>
<dbReference type="EMBL" id="SEKV01000129">
    <property type="protein sequence ID" value="TFY63469.1"/>
    <property type="molecule type" value="Genomic_DNA"/>
</dbReference>
<dbReference type="STRING" id="34475.A0A4Y9YQZ6"/>
<protein>
    <submittedName>
        <fullName evidence="1">Uncharacterized protein</fullName>
    </submittedName>
</protein>
<dbReference type="Proteomes" id="UP000298390">
    <property type="component" value="Unassembled WGS sequence"/>
</dbReference>
<proteinExistence type="predicted"/>
<dbReference type="AlphaFoldDB" id="A0A4Y9YQZ6"/>
<accession>A0A4Y9YQZ6</accession>
<evidence type="ECO:0000313" key="1">
    <source>
        <dbReference type="EMBL" id="TFY63469.1"/>
    </source>
</evidence>
<reference evidence="1 2" key="1">
    <citation type="submission" date="2019-01" db="EMBL/GenBank/DDBJ databases">
        <title>Genome sequencing of the rare red list fungi Fomitopsis rosea.</title>
        <authorList>
            <person name="Buettner E."/>
            <person name="Kellner H."/>
        </authorList>
    </citation>
    <scope>NUCLEOTIDE SEQUENCE [LARGE SCALE GENOMIC DNA]</scope>
    <source>
        <strain evidence="1 2">DSM 105464</strain>
    </source>
</reference>
<name>A0A4Y9YQZ6_9APHY</name>
<organism evidence="1 2">
    <name type="scientific">Rhodofomes roseus</name>
    <dbReference type="NCBI Taxonomy" id="34475"/>
    <lineage>
        <taxon>Eukaryota</taxon>
        <taxon>Fungi</taxon>
        <taxon>Dikarya</taxon>
        <taxon>Basidiomycota</taxon>
        <taxon>Agaricomycotina</taxon>
        <taxon>Agaricomycetes</taxon>
        <taxon>Polyporales</taxon>
        <taxon>Rhodofomes</taxon>
    </lineage>
</organism>
<evidence type="ECO:0000313" key="2">
    <source>
        <dbReference type="Proteomes" id="UP000298390"/>
    </source>
</evidence>
<sequence length="132" mass="14959">MTLRFQSSDSFTVRSGPTRAVHVLFDSYGGDGPDKIIIFSFFPSNNVVLESSLFQPPEEKTWTYALPGTRDIVVNRALSKSYVAVLPPDEKEKVVQDIDEILRKGEGRKWTDESQGIFEYPYGTLVVILRKK</sequence>
<gene>
    <name evidence="1" type="ORF">EVJ58_g3245</name>
</gene>